<proteinExistence type="predicted"/>
<evidence type="ECO:0000313" key="1">
    <source>
        <dbReference type="EMBL" id="GEP42584.1"/>
    </source>
</evidence>
<name>A0A512M793_9BACT</name>
<organism evidence="1 2">
    <name type="scientific">Brevifollis gellanilyticus</name>
    <dbReference type="NCBI Taxonomy" id="748831"/>
    <lineage>
        <taxon>Bacteria</taxon>
        <taxon>Pseudomonadati</taxon>
        <taxon>Verrucomicrobiota</taxon>
        <taxon>Verrucomicrobiia</taxon>
        <taxon>Verrucomicrobiales</taxon>
        <taxon>Verrucomicrobiaceae</taxon>
    </lineage>
</organism>
<dbReference type="Proteomes" id="UP000321577">
    <property type="component" value="Unassembled WGS sequence"/>
</dbReference>
<reference evidence="1 2" key="1">
    <citation type="submission" date="2019-07" db="EMBL/GenBank/DDBJ databases">
        <title>Whole genome shotgun sequence of Brevifollis gellanilyticus NBRC 108608.</title>
        <authorList>
            <person name="Hosoyama A."/>
            <person name="Uohara A."/>
            <person name="Ohji S."/>
            <person name="Ichikawa N."/>
        </authorList>
    </citation>
    <scope>NUCLEOTIDE SEQUENCE [LARGE SCALE GENOMIC DNA]</scope>
    <source>
        <strain evidence="1 2">NBRC 108608</strain>
    </source>
</reference>
<comment type="caution">
    <text evidence="1">The sequence shown here is derived from an EMBL/GenBank/DDBJ whole genome shotgun (WGS) entry which is preliminary data.</text>
</comment>
<protein>
    <submittedName>
        <fullName evidence="1">Uncharacterized protein</fullName>
    </submittedName>
</protein>
<gene>
    <name evidence="1" type="ORF">BGE01nite_18750</name>
</gene>
<dbReference type="AlphaFoldDB" id="A0A512M793"/>
<accession>A0A512M793</accession>
<sequence>MVWADLGPLDSHNIRKSREIESLSSKSDTIQGECLADSAAIGTGAGERDIHCTAAIELCKFD</sequence>
<evidence type="ECO:0000313" key="2">
    <source>
        <dbReference type="Proteomes" id="UP000321577"/>
    </source>
</evidence>
<keyword evidence="2" id="KW-1185">Reference proteome</keyword>
<dbReference type="EMBL" id="BKAG01000010">
    <property type="protein sequence ID" value="GEP42584.1"/>
    <property type="molecule type" value="Genomic_DNA"/>
</dbReference>